<dbReference type="GO" id="GO:0034553">
    <property type="term" value="P:mitochondrial respiratory chain complex II assembly"/>
    <property type="evidence" value="ECO:0007669"/>
    <property type="project" value="InterPro"/>
</dbReference>
<protein>
    <recommendedName>
        <fullName evidence="5">Complex 1 LYR protein domain-containing protein</fullName>
    </recommendedName>
</protein>
<keyword evidence="3" id="KW-0143">Chaperone</keyword>
<feature type="domain" description="Complex 1 LYR protein" evidence="5">
    <location>
        <begin position="8"/>
        <end position="67"/>
    </location>
</feature>
<dbReference type="STRING" id="42251.A0A2T6ZFH6"/>
<dbReference type="PANTHER" id="PTHR13675:SF1">
    <property type="entry name" value="SUCCINATE DEHYDROGENASE ASSEMBLY FACTOR 1, MITOCHONDRIAL"/>
    <property type="match status" value="1"/>
</dbReference>
<reference evidence="6 7" key="1">
    <citation type="submission" date="2017-04" db="EMBL/GenBank/DDBJ databases">
        <title>Draft genome sequence of Tuber borchii Vittad., a whitish edible truffle.</title>
        <authorList>
            <consortium name="DOE Joint Genome Institute"/>
            <person name="Murat C."/>
            <person name="Kuo A."/>
            <person name="Barry K.W."/>
            <person name="Clum A."/>
            <person name="Dockter R.B."/>
            <person name="Fauchery L."/>
            <person name="Iotti M."/>
            <person name="Kohler A."/>
            <person name="Labutti K."/>
            <person name="Lindquist E.A."/>
            <person name="Lipzen A."/>
            <person name="Ohm R.A."/>
            <person name="Wang M."/>
            <person name="Grigoriev I.V."/>
            <person name="Zambonelli A."/>
            <person name="Martin F.M."/>
        </authorList>
    </citation>
    <scope>NUCLEOTIDE SEQUENCE [LARGE SCALE GENOMIC DNA]</scope>
    <source>
        <strain evidence="6 7">Tbo3840</strain>
    </source>
</reference>
<sequence length="78" mass="9257">MKRSGIQRDVLALYRLCLREAGKKPKEVQDNFRNYARENFQAHLDIDRRDFATIEHLLRAGRRKLEVYSQPGVKNISR</sequence>
<organism evidence="6 7">
    <name type="scientific">Tuber borchii</name>
    <name type="common">White truffle</name>
    <dbReference type="NCBI Taxonomy" id="42251"/>
    <lineage>
        <taxon>Eukaryota</taxon>
        <taxon>Fungi</taxon>
        <taxon>Dikarya</taxon>
        <taxon>Ascomycota</taxon>
        <taxon>Pezizomycotina</taxon>
        <taxon>Pezizomycetes</taxon>
        <taxon>Pezizales</taxon>
        <taxon>Tuberaceae</taxon>
        <taxon>Tuber</taxon>
    </lineage>
</organism>
<keyword evidence="2" id="KW-0496">Mitochondrion</keyword>
<evidence type="ECO:0000313" key="6">
    <source>
        <dbReference type="EMBL" id="PUU74251.1"/>
    </source>
</evidence>
<accession>A0A2T6ZFH6</accession>
<name>A0A2T6ZFH6_TUBBO</name>
<dbReference type="Proteomes" id="UP000244722">
    <property type="component" value="Unassembled WGS sequence"/>
</dbReference>
<dbReference type="InterPro" id="IPR008011">
    <property type="entry name" value="Complex1_LYR_dom"/>
</dbReference>
<evidence type="ECO:0000256" key="4">
    <source>
        <dbReference type="ARBA" id="ARBA00025715"/>
    </source>
</evidence>
<evidence type="ECO:0000256" key="1">
    <source>
        <dbReference type="ARBA" id="ARBA00004305"/>
    </source>
</evidence>
<proteinExistence type="inferred from homology"/>
<dbReference type="EMBL" id="NESQ01000311">
    <property type="protein sequence ID" value="PUU74251.1"/>
    <property type="molecule type" value="Genomic_DNA"/>
</dbReference>
<comment type="subcellular location">
    <subcellularLocation>
        <location evidence="1">Mitochondrion matrix</location>
    </subcellularLocation>
</comment>
<comment type="similarity">
    <text evidence="4">Belongs to the complex I LYR family. SDHAF1 subfamily.</text>
</comment>
<evidence type="ECO:0000313" key="7">
    <source>
        <dbReference type="Proteomes" id="UP000244722"/>
    </source>
</evidence>
<dbReference type="InterPro" id="IPR045295">
    <property type="entry name" value="Complex1_LYR_SDHAF1_LYRM8"/>
</dbReference>
<evidence type="ECO:0000259" key="5">
    <source>
        <dbReference type="Pfam" id="PF05347"/>
    </source>
</evidence>
<gene>
    <name evidence="6" type="ORF">B9Z19DRAFT_468416</name>
</gene>
<dbReference type="CDD" id="cd20268">
    <property type="entry name" value="Complex1_LYR_SDHAF1_LYRM8"/>
    <property type="match status" value="1"/>
</dbReference>
<dbReference type="PANTHER" id="PTHR13675">
    <property type="entry name" value="LYR MOTIF-CONTAINING PROTEIN 2"/>
    <property type="match status" value="1"/>
</dbReference>
<dbReference type="Pfam" id="PF05347">
    <property type="entry name" value="Complex1_LYR"/>
    <property type="match status" value="1"/>
</dbReference>
<evidence type="ECO:0000256" key="2">
    <source>
        <dbReference type="ARBA" id="ARBA00023128"/>
    </source>
</evidence>
<evidence type="ECO:0000256" key="3">
    <source>
        <dbReference type="ARBA" id="ARBA00023186"/>
    </source>
</evidence>
<comment type="caution">
    <text evidence="6">The sequence shown here is derived from an EMBL/GenBank/DDBJ whole genome shotgun (WGS) entry which is preliminary data.</text>
</comment>
<keyword evidence="7" id="KW-1185">Reference proteome</keyword>
<dbReference type="OrthoDB" id="273010at2759"/>
<dbReference type="GO" id="GO:0005759">
    <property type="term" value="C:mitochondrial matrix"/>
    <property type="evidence" value="ECO:0007669"/>
    <property type="project" value="UniProtKB-SubCell"/>
</dbReference>
<dbReference type="AlphaFoldDB" id="A0A2T6ZFH6"/>